<organism evidence="3 4">
    <name type="scientific">Phormidium yuhuli AB48</name>
    <dbReference type="NCBI Taxonomy" id="2940671"/>
    <lineage>
        <taxon>Bacteria</taxon>
        <taxon>Bacillati</taxon>
        <taxon>Cyanobacteriota</taxon>
        <taxon>Cyanophyceae</taxon>
        <taxon>Oscillatoriophycideae</taxon>
        <taxon>Oscillatoriales</taxon>
        <taxon>Oscillatoriaceae</taxon>
        <taxon>Phormidium</taxon>
        <taxon>Phormidium yuhuli</taxon>
    </lineage>
</organism>
<evidence type="ECO:0000313" key="3">
    <source>
        <dbReference type="EMBL" id="USR92504.1"/>
    </source>
</evidence>
<evidence type="ECO:0000256" key="1">
    <source>
        <dbReference type="SAM" id="MobiDB-lite"/>
    </source>
</evidence>
<keyword evidence="2" id="KW-1133">Transmembrane helix</keyword>
<keyword evidence="2" id="KW-0812">Transmembrane</keyword>
<evidence type="ECO:0000313" key="4">
    <source>
        <dbReference type="Proteomes" id="UP001056708"/>
    </source>
</evidence>
<reference evidence="3" key="1">
    <citation type="submission" date="2022-06" db="EMBL/GenBank/DDBJ databases">
        <title>Genome sequence of Phormidium yuhuli AB48 isolated from an industrial photobioreactor environment.</title>
        <authorList>
            <person name="Qiu Y."/>
            <person name="Noonan A.J.C."/>
            <person name="Dofher K."/>
            <person name="Koch M."/>
            <person name="Kieft B."/>
            <person name="Lin X."/>
            <person name="Ziels R.M."/>
            <person name="Hallam S.J."/>
        </authorList>
    </citation>
    <scope>NUCLEOTIDE SEQUENCE</scope>
    <source>
        <strain evidence="3">AB48</strain>
    </source>
</reference>
<keyword evidence="2" id="KW-0472">Membrane</keyword>
<protein>
    <submittedName>
        <fullName evidence="3">Uncharacterized protein</fullName>
    </submittedName>
</protein>
<accession>A0ABY5ATF7</accession>
<feature type="compositionally biased region" description="Basic residues" evidence="1">
    <location>
        <begin position="305"/>
        <end position="316"/>
    </location>
</feature>
<dbReference type="Proteomes" id="UP001056708">
    <property type="component" value="Chromosome"/>
</dbReference>
<name>A0ABY5ATF7_9CYAN</name>
<feature type="compositionally biased region" description="Low complexity" evidence="1">
    <location>
        <begin position="261"/>
        <end position="304"/>
    </location>
</feature>
<dbReference type="EMBL" id="CP098611">
    <property type="protein sequence ID" value="USR92504.1"/>
    <property type="molecule type" value="Genomic_DNA"/>
</dbReference>
<dbReference type="RefSeq" id="WP_252664659.1">
    <property type="nucleotide sequence ID" value="NZ_CP098611.1"/>
</dbReference>
<proteinExistence type="predicted"/>
<feature type="transmembrane region" description="Helical" evidence="2">
    <location>
        <begin position="29"/>
        <end position="51"/>
    </location>
</feature>
<keyword evidence="4" id="KW-1185">Reference proteome</keyword>
<feature type="region of interest" description="Disordered" evidence="1">
    <location>
        <begin position="241"/>
        <end position="316"/>
    </location>
</feature>
<gene>
    <name evidence="3" type="ORF">NEA10_07250</name>
</gene>
<feature type="compositionally biased region" description="Polar residues" evidence="1">
    <location>
        <begin position="241"/>
        <end position="260"/>
    </location>
</feature>
<evidence type="ECO:0000256" key="2">
    <source>
        <dbReference type="SAM" id="Phobius"/>
    </source>
</evidence>
<sequence>MSTPIILVQPTLAQAPPEPGAADGSSPPILWMGVSGLLLVSTIAAGVAYNVTKDKLGKKLRTEEFKNRELHKKYKRAIDTISKMERNPDLIHSREFNLDYLRMRMEEETFHFGIVNQIKVKVKSKISVALRPSAENRGTGRQVNETFDVEYETGSGANIKKRVLFRIQIKLTKLPTQPTSATISQIIDCIETYLSPAGDNDTWQPALQGRVAYIHWDQTAKPTPLLVLEQSNEGVNVTFRTTRSNAAGSPPSTSAPRTGSSAAKPTARTRPTTTGPKTSRPSSRPTTTRPTTTRPNRGSSSGSSKTRRSSRSTRPS</sequence>